<evidence type="ECO:0000313" key="8">
    <source>
        <dbReference type="Proteomes" id="UP001214628"/>
    </source>
</evidence>
<dbReference type="InterPro" id="IPR006931">
    <property type="entry name" value="Calcipressin"/>
</dbReference>
<dbReference type="GO" id="GO:0008597">
    <property type="term" value="F:calcium-dependent protein serine/threonine phosphatase regulator activity"/>
    <property type="evidence" value="ECO:0007669"/>
    <property type="project" value="TreeGrafter"/>
</dbReference>
<dbReference type="SUPFAM" id="SSF54928">
    <property type="entry name" value="RNA-binding domain, RBD"/>
    <property type="match status" value="1"/>
</dbReference>
<dbReference type="GO" id="GO:0005634">
    <property type="term" value="C:nucleus"/>
    <property type="evidence" value="ECO:0007669"/>
    <property type="project" value="UniProtKB-SubCell"/>
</dbReference>
<keyword evidence="5" id="KW-0539">Nucleus</keyword>
<dbReference type="InterPro" id="IPR012677">
    <property type="entry name" value="Nucleotide-bd_a/b_plait_sf"/>
</dbReference>
<dbReference type="InterPro" id="IPR011993">
    <property type="entry name" value="PH-like_dom_sf"/>
</dbReference>
<accession>A0AAF0JEE7</accession>
<evidence type="ECO:0000313" key="7">
    <source>
        <dbReference type="EMBL" id="WFD43319.1"/>
    </source>
</evidence>
<gene>
    <name evidence="7" type="ORF">MPSI1_001980</name>
</gene>
<name>A0AAF0JEE7_9BASI</name>
<dbReference type="Pfam" id="PF04847">
    <property type="entry name" value="Calcipressin"/>
    <property type="match status" value="1"/>
</dbReference>
<keyword evidence="4" id="KW-0963">Cytoplasm</keyword>
<sequence length="488" mass="53639">MTARAQGVVNACMMLSKLDAAPRYLAEEEQEELQSSTPSSFKDIPAVLIYETTNVVAKLKPVPSCLGLEASDEVTAKGHLWVTQQSVSFLPDTEQSPGFQIPFPSIALHAIAKSLPEGILASISDQQSYDQEACIYCQLDDHPERDDVENEEDVTICELWIVAESKETLEKLFDAMSHCAGLHPSNGSTESDHSHPLAGLAPFGSGAGGSLDDLLMPQDTNTENNQNHQEETQVNDDAHVAKKTAQISNTLMLTNLPAGFFDSEQLSNQLLELLRTYGPLVDWTPLASFGRGVVVYEREHDAAQAKWSLDRLLLLYEDDHEHARSNGTPLRSEKDSDVLRVYFSAHTPLVFLPDGDAVIARDLETNHHRYLELPQTGRNFLISPPGSPPVGWEPREEDGPNKETLAQDLMDALHRLADTQHVEPSGSRLAEEIVVMEPNQEDSSHPGVVVHPTESLGLETTPHLEISSVKATVESMQGRPAQTSRPPM</sequence>
<evidence type="ECO:0000256" key="1">
    <source>
        <dbReference type="ARBA" id="ARBA00004123"/>
    </source>
</evidence>
<dbReference type="InterPro" id="IPR039924">
    <property type="entry name" value="ICln/Lot5/Saf5"/>
</dbReference>
<protein>
    <submittedName>
        <fullName evidence="7">Uncharacterized protein</fullName>
    </submittedName>
</protein>
<dbReference type="Gene3D" id="3.30.70.330">
    <property type="match status" value="1"/>
</dbReference>
<organism evidence="7 8">
    <name type="scientific">Malassezia psittaci</name>
    <dbReference type="NCBI Taxonomy" id="1821823"/>
    <lineage>
        <taxon>Eukaryota</taxon>
        <taxon>Fungi</taxon>
        <taxon>Dikarya</taxon>
        <taxon>Basidiomycota</taxon>
        <taxon>Ustilaginomycotina</taxon>
        <taxon>Malasseziomycetes</taxon>
        <taxon>Malasseziales</taxon>
        <taxon>Malasseziaceae</taxon>
        <taxon>Malassezia</taxon>
    </lineage>
</organism>
<reference evidence="7" key="1">
    <citation type="submission" date="2023-02" db="EMBL/GenBank/DDBJ databases">
        <title>Mating type loci evolution in Malassezia.</title>
        <authorList>
            <person name="Coelho M.A."/>
        </authorList>
    </citation>
    <scope>NUCLEOTIDE SEQUENCE</scope>
    <source>
        <strain evidence="7">CBS 14136</strain>
    </source>
</reference>
<proteinExistence type="inferred from homology"/>
<dbReference type="PANTHER" id="PTHR10300">
    <property type="entry name" value="CALCIPRESSIN"/>
    <property type="match status" value="1"/>
</dbReference>
<feature type="region of interest" description="Disordered" evidence="6">
    <location>
        <begin position="211"/>
        <end position="233"/>
    </location>
</feature>
<dbReference type="EMBL" id="CP118376">
    <property type="protein sequence ID" value="WFD43319.1"/>
    <property type="molecule type" value="Genomic_DNA"/>
</dbReference>
<evidence type="ECO:0000256" key="6">
    <source>
        <dbReference type="SAM" id="MobiDB-lite"/>
    </source>
</evidence>
<dbReference type="GO" id="GO:0019722">
    <property type="term" value="P:calcium-mediated signaling"/>
    <property type="evidence" value="ECO:0007669"/>
    <property type="project" value="InterPro"/>
</dbReference>
<dbReference type="GO" id="GO:0003676">
    <property type="term" value="F:nucleic acid binding"/>
    <property type="evidence" value="ECO:0007669"/>
    <property type="project" value="InterPro"/>
</dbReference>
<dbReference type="Pfam" id="PF03517">
    <property type="entry name" value="Voldacs"/>
    <property type="match status" value="1"/>
</dbReference>
<feature type="region of interest" description="Disordered" evidence="6">
    <location>
        <begin position="379"/>
        <end position="400"/>
    </location>
</feature>
<keyword evidence="8" id="KW-1185">Reference proteome</keyword>
<feature type="compositionally biased region" description="Low complexity" evidence="6">
    <location>
        <begin position="211"/>
        <end position="227"/>
    </location>
</feature>
<evidence type="ECO:0000256" key="2">
    <source>
        <dbReference type="ARBA" id="ARBA00004496"/>
    </source>
</evidence>
<evidence type="ECO:0000256" key="3">
    <source>
        <dbReference type="ARBA" id="ARBA00008209"/>
    </source>
</evidence>
<dbReference type="AlphaFoldDB" id="A0AAF0JEE7"/>
<dbReference type="Gene3D" id="2.30.29.30">
    <property type="entry name" value="Pleckstrin-homology domain (PH domain)/Phosphotyrosine-binding domain (PTB)"/>
    <property type="match status" value="1"/>
</dbReference>
<dbReference type="Proteomes" id="UP001214628">
    <property type="component" value="Chromosome 2"/>
</dbReference>
<dbReference type="GO" id="GO:0005737">
    <property type="term" value="C:cytoplasm"/>
    <property type="evidence" value="ECO:0007669"/>
    <property type="project" value="UniProtKB-SubCell"/>
</dbReference>
<comment type="subcellular location">
    <subcellularLocation>
        <location evidence="2">Cytoplasm</location>
    </subcellularLocation>
    <subcellularLocation>
        <location evidence="1">Nucleus</location>
    </subcellularLocation>
</comment>
<dbReference type="PANTHER" id="PTHR10300:SF14">
    <property type="entry name" value="PROTEIN SARAH"/>
    <property type="match status" value="1"/>
</dbReference>
<evidence type="ECO:0000256" key="5">
    <source>
        <dbReference type="ARBA" id="ARBA00023242"/>
    </source>
</evidence>
<comment type="similarity">
    <text evidence="3">Belongs to the RCAN family.</text>
</comment>
<evidence type="ECO:0000256" key="4">
    <source>
        <dbReference type="ARBA" id="ARBA00022490"/>
    </source>
</evidence>
<dbReference type="InterPro" id="IPR035979">
    <property type="entry name" value="RBD_domain_sf"/>
</dbReference>